<dbReference type="AlphaFoldDB" id="A0A443SBQ8"/>
<keyword evidence="6" id="KW-0804">Transcription</keyword>
<sequence>MDCDEKLNTDERDGCRSLLCDTNGIIIAEMVYRCMRCSNVNDYMGEARKHYHDKHMENELNYNNNYLPIESKKNRDDSENWNCNGKLVSSSTPTESCTRSGYITCPVCSSTRFYTTLQRRYGQFTCVACYRFFKEFFINPTKYSCTNLGKCPLDVKSKCKACWINSCSKTYSVDERRKTILEANRPSMLSLRKKTKKHSNLMMKKTTVIVNRSPLVTVRSVFNVQIA</sequence>
<evidence type="ECO:0000256" key="2">
    <source>
        <dbReference type="ARBA" id="ARBA00022771"/>
    </source>
</evidence>
<evidence type="ECO:0000256" key="6">
    <source>
        <dbReference type="ARBA" id="ARBA00023163"/>
    </source>
</evidence>
<dbReference type="VEuPathDB" id="VectorBase:LDEU007052"/>
<evidence type="ECO:0000259" key="9">
    <source>
        <dbReference type="PROSITE" id="PS51030"/>
    </source>
</evidence>
<comment type="caution">
    <text evidence="10">The sequence shown here is derived from an EMBL/GenBank/DDBJ whole genome shotgun (WGS) entry which is preliminary data.</text>
</comment>
<dbReference type="Gene3D" id="3.30.50.10">
    <property type="entry name" value="Erythroid Transcription Factor GATA-1, subunit A"/>
    <property type="match status" value="1"/>
</dbReference>
<protein>
    <submittedName>
        <fullName evidence="10">Nuclear receptor-like protein</fullName>
    </submittedName>
</protein>
<evidence type="ECO:0000256" key="1">
    <source>
        <dbReference type="ARBA" id="ARBA00022723"/>
    </source>
</evidence>
<keyword evidence="7 10" id="KW-0675">Receptor</keyword>
<dbReference type="InterPro" id="IPR013088">
    <property type="entry name" value="Znf_NHR/GATA"/>
</dbReference>
<keyword evidence="2" id="KW-0863">Zinc-finger</keyword>
<dbReference type="OrthoDB" id="308383at2759"/>
<proteinExistence type="predicted"/>
<feature type="domain" description="Nuclear receptor" evidence="9">
    <location>
        <begin position="102"/>
        <end position="182"/>
    </location>
</feature>
<accession>A0A443SBQ8</accession>
<dbReference type="GO" id="GO:0003700">
    <property type="term" value="F:DNA-binding transcription factor activity"/>
    <property type="evidence" value="ECO:0007669"/>
    <property type="project" value="InterPro"/>
</dbReference>
<keyword evidence="5" id="KW-0238">DNA-binding</keyword>
<evidence type="ECO:0000256" key="8">
    <source>
        <dbReference type="ARBA" id="ARBA00023242"/>
    </source>
</evidence>
<evidence type="ECO:0000256" key="4">
    <source>
        <dbReference type="ARBA" id="ARBA00023015"/>
    </source>
</evidence>
<evidence type="ECO:0000256" key="3">
    <source>
        <dbReference type="ARBA" id="ARBA00022833"/>
    </source>
</evidence>
<keyword evidence="8" id="KW-0539">Nucleus</keyword>
<gene>
    <name evidence="10" type="ORF">B4U80_07695</name>
</gene>
<dbReference type="GO" id="GO:0043565">
    <property type="term" value="F:sequence-specific DNA binding"/>
    <property type="evidence" value="ECO:0007669"/>
    <property type="project" value="InterPro"/>
</dbReference>
<dbReference type="GO" id="GO:0008270">
    <property type="term" value="F:zinc ion binding"/>
    <property type="evidence" value="ECO:0007669"/>
    <property type="project" value="UniProtKB-KW"/>
</dbReference>
<keyword evidence="11" id="KW-1185">Reference proteome</keyword>
<dbReference type="InterPro" id="IPR001628">
    <property type="entry name" value="Znf_hrmn_rcpt"/>
</dbReference>
<name>A0A443SBQ8_9ACAR</name>
<evidence type="ECO:0000256" key="7">
    <source>
        <dbReference type="ARBA" id="ARBA00023170"/>
    </source>
</evidence>
<dbReference type="SUPFAM" id="SSF57716">
    <property type="entry name" value="Glucocorticoid receptor-like (DNA-binding domain)"/>
    <property type="match status" value="1"/>
</dbReference>
<reference evidence="10 11" key="1">
    <citation type="journal article" date="2018" name="Gigascience">
        <title>Genomes of trombidid mites reveal novel predicted allergens and laterally-transferred genes associated with secondary metabolism.</title>
        <authorList>
            <person name="Dong X."/>
            <person name="Chaisiri K."/>
            <person name="Xia D."/>
            <person name="Armstrong S.D."/>
            <person name="Fang Y."/>
            <person name="Donnelly M.J."/>
            <person name="Kadowaki T."/>
            <person name="McGarry J.W."/>
            <person name="Darby A.C."/>
            <person name="Makepeace B.L."/>
        </authorList>
    </citation>
    <scope>NUCLEOTIDE SEQUENCE [LARGE SCALE GENOMIC DNA]</scope>
    <source>
        <strain evidence="10">UoL-UT</strain>
    </source>
</reference>
<keyword evidence="4" id="KW-0805">Transcription regulation</keyword>
<keyword evidence="3" id="KW-0862">Zinc</keyword>
<dbReference type="PROSITE" id="PS51030">
    <property type="entry name" value="NUCLEAR_REC_DBD_2"/>
    <property type="match status" value="1"/>
</dbReference>
<dbReference type="Proteomes" id="UP000288716">
    <property type="component" value="Unassembled WGS sequence"/>
</dbReference>
<evidence type="ECO:0000313" key="11">
    <source>
        <dbReference type="Proteomes" id="UP000288716"/>
    </source>
</evidence>
<evidence type="ECO:0000256" key="5">
    <source>
        <dbReference type="ARBA" id="ARBA00023125"/>
    </source>
</evidence>
<evidence type="ECO:0000313" key="10">
    <source>
        <dbReference type="EMBL" id="RWS24988.1"/>
    </source>
</evidence>
<dbReference type="EMBL" id="NCKV01004180">
    <property type="protein sequence ID" value="RWS24988.1"/>
    <property type="molecule type" value="Genomic_DNA"/>
</dbReference>
<keyword evidence="1" id="KW-0479">Metal-binding</keyword>
<dbReference type="STRING" id="299467.A0A443SBQ8"/>
<organism evidence="10 11">
    <name type="scientific">Leptotrombidium deliense</name>
    <dbReference type="NCBI Taxonomy" id="299467"/>
    <lineage>
        <taxon>Eukaryota</taxon>
        <taxon>Metazoa</taxon>
        <taxon>Ecdysozoa</taxon>
        <taxon>Arthropoda</taxon>
        <taxon>Chelicerata</taxon>
        <taxon>Arachnida</taxon>
        <taxon>Acari</taxon>
        <taxon>Acariformes</taxon>
        <taxon>Trombidiformes</taxon>
        <taxon>Prostigmata</taxon>
        <taxon>Anystina</taxon>
        <taxon>Parasitengona</taxon>
        <taxon>Trombiculoidea</taxon>
        <taxon>Trombiculidae</taxon>
        <taxon>Leptotrombidium</taxon>
    </lineage>
</organism>